<dbReference type="EMBL" id="JADOUA010000001">
    <property type="protein sequence ID" value="MBG6090315.1"/>
    <property type="molecule type" value="Genomic_DNA"/>
</dbReference>
<proteinExistence type="predicted"/>
<dbReference type="RefSeq" id="WP_197012790.1">
    <property type="nucleotide sequence ID" value="NZ_BAABES010000028.1"/>
</dbReference>
<dbReference type="GO" id="GO:0016787">
    <property type="term" value="F:hydrolase activity"/>
    <property type="evidence" value="ECO:0007669"/>
    <property type="project" value="UniProtKB-KW"/>
</dbReference>
<evidence type="ECO:0000313" key="2">
    <source>
        <dbReference type="EMBL" id="MBG6090315.1"/>
    </source>
</evidence>
<sequence>MSAPPFQPPLMKYPPITRGPGVQRWQQQMRARGWNIAPDGEYGPISRRVCQNFQREHYLDPDGVVGPITWRAAWEAPGTVPPPAPPDVLQVGSYGEAVRTWEKQVDSRGWTIRNIDGAYDEETADVCRSMQSALGLPVTGRVDYRTWDAAWRERAAIPA</sequence>
<keyword evidence="2" id="KW-0378">Hydrolase</keyword>
<dbReference type="InterPro" id="IPR036366">
    <property type="entry name" value="PGBDSf"/>
</dbReference>
<protein>
    <submittedName>
        <fullName evidence="2">Peptidoglycan hydrolase-like protein with peptidoglycan-binding domain</fullName>
    </submittedName>
</protein>
<keyword evidence="3" id="KW-1185">Reference proteome</keyword>
<dbReference type="InterPro" id="IPR036365">
    <property type="entry name" value="PGBD-like_sf"/>
</dbReference>
<evidence type="ECO:0000259" key="1">
    <source>
        <dbReference type="Pfam" id="PF01471"/>
    </source>
</evidence>
<gene>
    <name evidence="2" type="ORF">IW256_004428</name>
</gene>
<reference evidence="2" key="1">
    <citation type="submission" date="2020-11" db="EMBL/GenBank/DDBJ databases">
        <title>Sequencing the genomes of 1000 actinobacteria strains.</title>
        <authorList>
            <person name="Klenk H.-P."/>
        </authorList>
    </citation>
    <scope>NUCLEOTIDE SEQUENCE</scope>
    <source>
        <strain evidence="2">DSM 43175</strain>
    </source>
</reference>
<comment type="caution">
    <text evidence="2">The sequence shown here is derived from an EMBL/GenBank/DDBJ whole genome shotgun (WGS) entry which is preliminary data.</text>
</comment>
<name>A0A931DNE2_9ACTN</name>
<dbReference type="SUPFAM" id="SSF47090">
    <property type="entry name" value="PGBD-like"/>
    <property type="match status" value="2"/>
</dbReference>
<organism evidence="2 3">
    <name type="scientific">Actinomadura viridis</name>
    <dbReference type="NCBI Taxonomy" id="58110"/>
    <lineage>
        <taxon>Bacteria</taxon>
        <taxon>Bacillati</taxon>
        <taxon>Actinomycetota</taxon>
        <taxon>Actinomycetes</taxon>
        <taxon>Streptosporangiales</taxon>
        <taxon>Thermomonosporaceae</taxon>
        <taxon>Actinomadura</taxon>
    </lineage>
</organism>
<dbReference type="Gene3D" id="1.10.101.10">
    <property type="entry name" value="PGBD-like superfamily/PGBD"/>
    <property type="match status" value="2"/>
</dbReference>
<dbReference type="AlphaFoldDB" id="A0A931DNE2"/>
<feature type="domain" description="Peptidoglycan binding-like" evidence="1">
    <location>
        <begin position="95"/>
        <end position="149"/>
    </location>
</feature>
<dbReference type="Pfam" id="PF01471">
    <property type="entry name" value="PG_binding_1"/>
    <property type="match status" value="2"/>
</dbReference>
<dbReference type="InterPro" id="IPR002477">
    <property type="entry name" value="Peptidoglycan-bd-like"/>
</dbReference>
<accession>A0A931DNE2</accession>
<dbReference type="Proteomes" id="UP000614047">
    <property type="component" value="Unassembled WGS sequence"/>
</dbReference>
<feature type="domain" description="Peptidoglycan binding-like" evidence="1">
    <location>
        <begin position="18"/>
        <end position="72"/>
    </location>
</feature>
<evidence type="ECO:0000313" key="3">
    <source>
        <dbReference type="Proteomes" id="UP000614047"/>
    </source>
</evidence>